<dbReference type="InterPro" id="IPR051758">
    <property type="entry name" value="ERF/AP2-like"/>
</dbReference>
<comment type="similarity">
    <text evidence="2">Belongs to the AP2/ERF transcription factor family. ERF subfamily.</text>
</comment>
<dbReference type="AlphaFoldDB" id="A0A8X8B6Q3"/>
<dbReference type="OrthoDB" id="663856at2759"/>
<dbReference type="Proteomes" id="UP000886595">
    <property type="component" value="Unassembled WGS sequence"/>
</dbReference>
<evidence type="ECO:0000313" key="3">
    <source>
        <dbReference type="EMBL" id="KAG2324415.1"/>
    </source>
</evidence>
<dbReference type="GO" id="GO:0005634">
    <property type="term" value="C:nucleus"/>
    <property type="evidence" value="ECO:0007669"/>
    <property type="project" value="TreeGrafter"/>
</dbReference>
<keyword evidence="4" id="KW-1185">Reference proteome</keyword>
<dbReference type="EMBL" id="JAAMPC010000002">
    <property type="protein sequence ID" value="KAG2324415.1"/>
    <property type="molecule type" value="Genomic_DNA"/>
</dbReference>
<protein>
    <submittedName>
        <fullName evidence="3">Uncharacterized protein</fullName>
    </submittedName>
</protein>
<name>A0A8X8B6Q3_BRACI</name>
<keyword evidence="1" id="KW-0010">Activator</keyword>
<dbReference type="PANTHER" id="PTHR31657">
    <property type="entry name" value="ETHYLENE-RESPONSIVE TRANSCRIPTION FACTOR ERF061"/>
    <property type="match status" value="1"/>
</dbReference>
<dbReference type="PANTHER" id="PTHR31657:SF89">
    <property type="entry name" value="ETHYLENE-RESPONSIVE TRANSCRIPTION FACTOR RAP2-4"/>
    <property type="match status" value="1"/>
</dbReference>
<accession>A0A8X8B6Q3</accession>
<sequence length="237" mass="25792">MKLFSRGSRTFQQPDSFGGGGELMEALLPFIKSASDSPSSSASAFINPAASAFPLPTFPGYYPEHYLTQPFSYGSDLQQTGSLIGLNNLSSSQIHQIQSQIHHNHPLLPPDPTSAPSQYKPLHSTVDAKLEAICKSMAETEKQEKTTKASKKRASTAALKTEAVKAEENLNSIGESPPVTEFVESAGSSPLSELTFADAEEQPQWNETFALEKYPSYEIDWDSILADQEAIKIMFSG</sequence>
<proteinExistence type="inferred from homology"/>
<evidence type="ECO:0000256" key="1">
    <source>
        <dbReference type="ARBA" id="ARBA00023159"/>
    </source>
</evidence>
<organism evidence="3 4">
    <name type="scientific">Brassica carinata</name>
    <name type="common">Ethiopian mustard</name>
    <name type="synonym">Abyssinian cabbage</name>
    <dbReference type="NCBI Taxonomy" id="52824"/>
    <lineage>
        <taxon>Eukaryota</taxon>
        <taxon>Viridiplantae</taxon>
        <taxon>Streptophyta</taxon>
        <taxon>Embryophyta</taxon>
        <taxon>Tracheophyta</taxon>
        <taxon>Spermatophyta</taxon>
        <taxon>Magnoliopsida</taxon>
        <taxon>eudicotyledons</taxon>
        <taxon>Gunneridae</taxon>
        <taxon>Pentapetalae</taxon>
        <taxon>rosids</taxon>
        <taxon>malvids</taxon>
        <taxon>Brassicales</taxon>
        <taxon>Brassicaceae</taxon>
        <taxon>Brassiceae</taxon>
        <taxon>Brassica</taxon>
    </lineage>
</organism>
<evidence type="ECO:0000313" key="4">
    <source>
        <dbReference type="Proteomes" id="UP000886595"/>
    </source>
</evidence>
<comment type="caution">
    <text evidence="3">The sequence shown here is derived from an EMBL/GenBank/DDBJ whole genome shotgun (WGS) entry which is preliminary data.</text>
</comment>
<dbReference type="GO" id="GO:0043565">
    <property type="term" value="F:sequence-specific DNA binding"/>
    <property type="evidence" value="ECO:0007669"/>
    <property type="project" value="TreeGrafter"/>
</dbReference>
<reference evidence="3 4" key="1">
    <citation type="submission" date="2020-02" db="EMBL/GenBank/DDBJ databases">
        <authorList>
            <person name="Ma Q."/>
            <person name="Huang Y."/>
            <person name="Song X."/>
            <person name="Pei D."/>
        </authorList>
    </citation>
    <scope>NUCLEOTIDE SEQUENCE [LARGE SCALE GENOMIC DNA]</scope>
    <source>
        <strain evidence="3">Sxm20200214</strain>
        <tissue evidence="3">Leaf</tissue>
    </source>
</reference>
<gene>
    <name evidence="3" type="ORF">Bca52824_007143</name>
</gene>
<evidence type="ECO:0000256" key="2">
    <source>
        <dbReference type="ARBA" id="ARBA00024343"/>
    </source>
</evidence>